<protein>
    <recommendedName>
        <fullName evidence="3">DUF1292 domain-containing protein</fullName>
    </recommendedName>
</protein>
<reference evidence="1 2" key="1">
    <citation type="submission" date="2023-07" db="EMBL/GenBank/DDBJ databases">
        <title>Sorghum-associated microbial communities from plants grown in Nebraska, USA.</title>
        <authorList>
            <person name="Schachtman D."/>
        </authorList>
    </citation>
    <scope>NUCLEOTIDE SEQUENCE [LARGE SCALE GENOMIC DNA]</scope>
    <source>
        <strain evidence="1 2">DS2154</strain>
    </source>
</reference>
<organism evidence="1 2">
    <name type="scientific">Caulobacter rhizosphaerae</name>
    <dbReference type="NCBI Taxonomy" id="2010972"/>
    <lineage>
        <taxon>Bacteria</taxon>
        <taxon>Pseudomonadati</taxon>
        <taxon>Pseudomonadota</taxon>
        <taxon>Alphaproteobacteria</taxon>
        <taxon>Caulobacterales</taxon>
        <taxon>Caulobacteraceae</taxon>
        <taxon>Caulobacter</taxon>
    </lineage>
</organism>
<dbReference type="EMBL" id="JAVDRL010000002">
    <property type="protein sequence ID" value="MDR6529980.1"/>
    <property type="molecule type" value="Genomic_DNA"/>
</dbReference>
<proteinExistence type="predicted"/>
<evidence type="ECO:0000313" key="1">
    <source>
        <dbReference type="EMBL" id="MDR6529980.1"/>
    </source>
</evidence>
<keyword evidence="2" id="KW-1185">Reference proteome</keyword>
<evidence type="ECO:0008006" key="3">
    <source>
        <dbReference type="Google" id="ProtNLM"/>
    </source>
</evidence>
<evidence type="ECO:0000313" key="2">
    <source>
        <dbReference type="Proteomes" id="UP001262754"/>
    </source>
</evidence>
<gene>
    <name evidence="1" type="ORF">J2800_000704</name>
</gene>
<sequence length="65" mass="7028">MAKLQLLETFSLQETEDGYRLLVSAVGGEALYVSITPDQMDDIIESLEAAMGGEDGEGVEEDEAF</sequence>
<dbReference type="RefSeq" id="WP_310029220.1">
    <property type="nucleotide sequence ID" value="NZ_JAVDRL010000002.1"/>
</dbReference>
<accession>A0ABU1MVW7</accession>
<comment type="caution">
    <text evidence="1">The sequence shown here is derived from an EMBL/GenBank/DDBJ whole genome shotgun (WGS) entry which is preliminary data.</text>
</comment>
<dbReference type="Proteomes" id="UP001262754">
    <property type="component" value="Unassembled WGS sequence"/>
</dbReference>
<name>A0ABU1MVW7_9CAUL</name>